<dbReference type="EMBL" id="AZST01001394">
    <property type="protein sequence ID" value="KEP45922.1"/>
    <property type="molecule type" value="Genomic_DNA"/>
</dbReference>
<gene>
    <name evidence="2" type="ORF">V565_230630</name>
</gene>
<feature type="compositionally biased region" description="Acidic residues" evidence="1">
    <location>
        <begin position="236"/>
        <end position="246"/>
    </location>
</feature>
<proteinExistence type="predicted"/>
<accession>A0A074S773</accession>
<evidence type="ECO:0000313" key="2">
    <source>
        <dbReference type="EMBL" id="KEP45922.1"/>
    </source>
</evidence>
<evidence type="ECO:0000256" key="1">
    <source>
        <dbReference type="SAM" id="MobiDB-lite"/>
    </source>
</evidence>
<dbReference type="Proteomes" id="UP000027456">
    <property type="component" value="Unassembled WGS sequence"/>
</dbReference>
<sequence length="365" mass="40286">MAISEAYTNYTMQQERIRLYPEDGQKVPTGRCILRALNWFVFMRDGHHVAPLYERCTPDYWKGVRAYGFIASLSGEARWHIMGGFWDFTWGGREMALVCIDQLYGLSKESSPHWRGGETALWLETKLGYSYALLDPAEEYLSVWTPVVKSWIPVGDGEDPTYHDVKPNKAQPAWWKGARAWTFMREELYGARRVDKNEESKPKASSSKRTLPAPEASKKGSKKPTTSRSQVRDYVEIEDSDEEDEGQAPPVSKRRKRDAAKADAPGSSRNVSSLPAQTAAVKHESASKIPQKRPKPIVIRGDTESEGDPGADKSPPDASAPTASEIPTAAAPATGGAELIEDLNPGTQESAGMISLRDAIDGMGV</sequence>
<feature type="region of interest" description="Disordered" evidence="1">
    <location>
        <begin position="195"/>
        <end position="365"/>
    </location>
</feature>
<organism evidence="2 3">
    <name type="scientific">Rhizoctonia solani 123E</name>
    <dbReference type="NCBI Taxonomy" id="1423351"/>
    <lineage>
        <taxon>Eukaryota</taxon>
        <taxon>Fungi</taxon>
        <taxon>Dikarya</taxon>
        <taxon>Basidiomycota</taxon>
        <taxon>Agaricomycotina</taxon>
        <taxon>Agaricomycetes</taxon>
        <taxon>Cantharellales</taxon>
        <taxon>Ceratobasidiaceae</taxon>
        <taxon>Rhizoctonia</taxon>
    </lineage>
</organism>
<reference evidence="2 3" key="1">
    <citation type="submission" date="2013-12" db="EMBL/GenBank/DDBJ databases">
        <authorList>
            <person name="Cubeta M."/>
            <person name="Pakala S."/>
            <person name="Fedorova N."/>
            <person name="Thomas E."/>
            <person name="Dean R."/>
            <person name="Jabaji S."/>
            <person name="Neate S."/>
            <person name="Toda T."/>
            <person name="Tavantzis S."/>
            <person name="Vilgalys R."/>
            <person name="Bharathan N."/>
            <person name="Pakala S."/>
            <person name="Losada L.S."/>
            <person name="Zafar N."/>
            <person name="Nierman W."/>
        </authorList>
    </citation>
    <scope>NUCLEOTIDE SEQUENCE [LARGE SCALE GENOMIC DNA]</scope>
    <source>
        <strain evidence="2 3">123E</strain>
    </source>
</reference>
<evidence type="ECO:0000313" key="3">
    <source>
        <dbReference type="Proteomes" id="UP000027456"/>
    </source>
</evidence>
<dbReference type="AlphaFoldDB" id="A0A074S773"/>
<feature type="compositionally biased region" description="Low complexity" evidence="1">
    <location>
        <begin position="327"/>
        <end position="337"/>
    </location>
</feature>
<keyword evidence="3" id="KW-1185">Reference proteome</keyword>
<name>A0A074S773_9AGAM</name>
<protein>
    <submittedName>
        <fullName evidence="2">Uncharacterized protein</fullName>
    </submittedName>
</protein>
<feature type="non-terminal residue" evidence="2">
    <location>
        <position position="365"/>
    </location>
</feature>
<dbReference type="HOGENOM" id="CLU_039901_0_0_1"/>
<dbReference type="STRING" id="1423351.A0A074S773"/>
<feature type="compositionally biased region" description="Polar residues" evidence="1">
    <location>
        <begin position="267"/>
        <end position="276"/>
    </location>
</feature>
<comment type="caution">
    <text evidence="2">The sequence shown here is derived from an EMBL/GenBank/DDBJ whole genome shotgun (WGS) entry which is preliminary data.</text>
</comment>
<dbReference type="OrthoDB" id="3260820at2759"/>